<organism evidence="1 2">
    <name type="scientific">Candidatus Magnetobacterium bavaricum</name>
    <dbReference type="NCBI Taxonomy" id="29290"/>
    <lineage>
        <taxon>Bacteria</taxon>
        <taxon>Pseudomonadati</taxon>
        <taxon>Nitrospirota</taxon>
        <taxon>Thermodesulfovibrionia</taxon>
        <taxon>Thermodesulfovibrionales</taxon>
        <taxon>Candidatus Magnetobacteriaceae</taxon>
        <taxon>Candidatus Magnetobacterium</taxon>
    </lineage>
</organism>
<proteinExistence type="predicted"/>
<evidence type="ECO:0000313" key="2">
    <source>
        <dbReference type="Proteomes" id="UP000033423"/>
    </source>
</evidence>
<dbReference type="EMBL" id="LACI01001202">
    <property type="protein sequence ID" value="KJU84996.1"/>
    <property type="molecule type" value="Genomic_DNA"/>
</dbReference>
<feature type="non-terminal residue" evidence="1">
    <location>
        <position position="91"/>
    </location>
</feature>
<keyword evidence="2" id="KW-1185">Reference proteome</keyword>
<accession>A0A0F3GT15</accession>
<reference evidence="1 2" key="1">
    <citation type="submission" date="2015-02" db="EMBL/GenBank/DDBJ databases">
        <title>Single-cell genomics of uncultivated deep-branching MTB reveals a conserved set of magnetosome genes.</title>
        <authorList>
            <person name="Kolinko S."/>
            <person name="Richter M."/>
            <person name="Glockner F.O."/>
            <person name="Brachmann A."/>
            <person name="Schuler D."/>
        </authorList>
    </citation>
    <scope>NUCLEOTIDE SEQUENCE [LARGE SCALE GENOMIC DNA]</scope>
    <source>
        <strain evidence="1">TM-1</strain>
    </source>
</reference>
<comment type="caution">
    <text evidence="1">The sequence shown here is derived from an EMBL/GenBank/DDBJ whole genome shotgun (WGS) entry which is preliminary data.</text>
</comment>
<dbReference type="AlphaFoldDB" id="A0A0F3GT15"/>
<dbReference type="Proteomes" id="UP000033423">
    <property type="component" value="Unassembled WGS sequence"/>
</dbReference>
<name>A0A0F3GT15_9BACT</name>
<evidence type="ECO:0000313" key="1">
    <source>
        <dbReference type="EMBL" id="KJU84996.1"/>
    </source>
</evidence>
<sequence length="91" mass="10088">MIKLGDLTLPDDLTLDNDTLTWTGLYTATEQTLDGNLVVFESYATGRPVTLVAQQDSGWLTYAQVQALLIMAGAINTTYTLIFEDHIHNVR</sequence>
<gene>
    <name evidence="1" type="ORF">MBAV_002810</name>
</gene>
<protein>
    <submittedName>
        <fullName evidence="1">Uncharacterized protein</fullName>
    </submittedName>
</protein>